<feature type="transmembrane region" description="Helical" evidence="3">
    <location>
        <begin position="84"/>
        <end position="106"/>
    </location>
</feature>
<dbReference type="OrthoDB" id="222071at2"/>
<feature type="region of interest" description="Disordered" evidence="2">
    <location>
        <begin position="807"/>
        <end position="885"/>
    </location>
</feature>
<evidence type="ECO:0000313" key="5">
    <source>
        <dbReference type="Proteomes" id="UP000005801"/>
    </source>
</evidence>
<feature type="region of interest" description="Disordered" evidence="2">
    <location>
        <begin position="704"/>
        <end position="729"/>
    </location>
</feature>
<dbReference type="AlphaFoldDB" id="A6G088"/>
<dbReference type="Proteomes" id="UP000005801">
    <property type="component" value="Unassembled WGS sequence"/>
</dbReference>
<gene>
    <name evidence="4" type="ORF">PPSIR1_12918</name>
</gene>
<dbReference type="RefSeq" id="WP_006970137.1">
    <property type="nucleotide sequence ID" value="NZ_ABCS01000008.1"/>
</dbReference>
<protein>
    <recommendedName>
        <fullName evidence="6">DUF4175 domain-containing protein</fullName>
    </recommendedName>
</protein>
<name>A6G088_9BACT</name>
<dbReference type="STRING" id="391625.PPSIR1_12918"/>
<keyword evidence="3" id="KW-1133">Transmembrane helix</keyword>
<comment type="caution">
    <text evidence="4">The sequence shown here is derived from an EMBL/GenBank/DDBJ whole genome shotgun (WGS) entry which is preliminary data.</text>
</comment>
<keyword evidence="3" id="KW-0472">Membrane</keyword>
<feature type="compositionally biased region" description="Low complexity" evidence="2">
    <location>
        <begin position="855"/>
        <end position="865"/>
    </location>
</feature>
<evidence type="ECO:0000256" key="3">
    <source>
        <dbReference type="SAM" id="Phobius"/>
    </source>
</evidence>
<sequence length="960" mass="106599">MAVARSVAAHRGPLRARATPRERERDATLRHELLGATELWLDLEREPADEGPARSRELAAAYVRRIGVATLDLDPRLGAHRPKLWSRLLAATLAVAGLTTLMSTAWGQQALLITLAGADARPPPPPQDVWTRLELELDYPDYTQRAPRVVPNPSGALRIPAGTEVRLTMDLEEPAEHVRVVFVPDSVELAAAPEPEFIELAPLEPDPKPEAEVEEALRWTGSFTFRGAGSWIAVLLDDPDTPLARAARRSPPMRLELEPDGPPEVELLPLPEAQREASETQAVDLRFSARDDFGVVQAELVYEIDGEDGSVEGGRVRLPAGTAPGGAARRWQHRHRWDLSTIPIEDRSEVSYWIEVRDNDPGLGRTPLDDGPGKVASSARQRLLVRDDEAEHAANIRDLQTIRDGAVDLLAVRLTTKVFDEPTSDATNRLIQLPARLDRARRIHLASAELLTMLADAVDALAVDAMVAERDVETLAGIHARLLELHREELALHEELPVGSEFDEGGVRKAHKLLAKLGRHNKKEVEALEDEIIRLDDLVDGQIIERMEALVARLQASQQKLVDKLEQLAAGDESVRPEIEQLEQRIREDTRRLQQAQAQLSKEVGEEWMNLDAYKAMEARMRSQQLLEQLQRGDVEGALEQARDGLDAIRQLREQVQRSGAEAPSPALSEEDRKRMKLLRELSRLQDEEAGVRAEAQKLHEQWRASVGDQRAETDATERAKQEAEKLREEVEAVNDARLSREGRTAWEDAREALDALDAAPEDADGQAGQLELFEAAQRANEALRRAKAGAEGDEAKALDELAKRAARLQTELRGELPDPEDTLPPESTEQFEALSERQETLRERSRELLDDPAADLLPDAGEAAMRSADEGMQRAGQGLDDAALDDALDGASRAWQGLQRAIDSLRQSSPPPPQSSGGESSTEADRDRSLRDQVVEAMREGDRDDFDADTKRYYEELLR</sequence>
<evidence type="ECO:0000256" key="1">
    <source>
        <dbReference type="SAM" id="Coils"/>
    </source>
</evidence>
<accession>A6G088</accession>
<feature type="region of interest" description="Disordered" evidence="2">
    <location>
        <begin position="1"/>
        <end position="24"/>
    </location>
</feature>
<proteinExistence type="predicted"/>
<reference evidence="4 5" key="1">
    <citation type="submission" date="2007-06" db="EMBL/GenBank/DDBJ databases">
        <authorList>
            <person name="Shimkets L."/>
            <person name="Ferriera S."/>
            <person name="Johnson J."/>
            <person name="Kravitz S."/>
            <person name="Beeson K."/>
            <person name="Sutton G."/>
            <person name="Rogers Y.-H."/>
            <person name="Friedman R."/>
            <person name="Frazier M."/>
            <person name="Venter J.C."/>
        </authorList>
    </citation>
    <scope>NUCLEOTIDE SEQUENCE [LARGE SCALE GENOMIC DNA]</scope>
    <source>
        <strain evidence="4 5">SIR-1</strain>
    </source>
</reference>
<keyword evidence="1" id="KW-0175">Coiled coil</keyword>
<evidence type="ECO:0000313" key="4">
    <source>
        <dbReference type="EMBL" id="EDM80785.1"/>
    </source>
</evidence>
<feature type="region of interest" description="Disordered" evidence="2">
    <location>
        <begin position="899"/>
        <end position="951"/>
    </location>
</feature>
<feature type="compositionally biased region" description="Basic and acidic residues" evidence="2">
    <location>
        <begin position="835"/>
        <end position="850"/>
    </location>
</feature>
<keyword evidence="5" id="KW-1185">Reference proteome</keyword>
<evidence type="ECO:0000256" key="2">
    <source>
        <dbReference type="SAM" id="MobiDB-lite"/>
    </source>
</evidence>
<keyword evidence="3" id="KW-0812">Transmembrane</keyword>
<evidence type="ECO:0008006" key="6">
    <source>
        <dbReference type="Google" id="ProtNLM"/>
    </source>
</evidence>
<feature type="coiled-coil region" evidence="1">
    <location>
        <begin position="544"/>
        <end position="599"/>
    </location>
</feature>
<organism evidence="4 5">
    <name type="scientific">Plesiocystis pacifica SIR-1</name>
    <dbReference type="NCBI Taxonomy" id="391625"/>
    <lineage>
        <taxon>Bacteria</taxon>
        <taxon>Pseudomonadati</taxon>
        <taxon>Myxococcota</taxon>
        <taxon>Polyangia</taxon>
        <taxon>Nannocystales</taxon>
        <taxon>Nannocystaceae</taxon>
        <taxon>Plesiocystis</taxon>
    </lineage>
</organism>
<feature type="compositionally biased region" description="Basic and acidic residues" evidence="2">
    <location>
        <begin position="710"/>
        <end position="729"/>
    </location>
</feature>
<feature type="compositionally biased region" description="Basic and acidic residues" evidence="2">
    <location>
        <begin position="924"/>
        <end position="951"/>
    </location>
</feature>
<dbReference type="eggNOG" id="COG1196">
    <property type="taxonomic scope" value="Bacteria"/>
</dbReference>
<dbReference type="EMBL" id="ABCS01000008">
    <property type="protein sequence ID" value="EDM80785.1"/>
    <property type="molecule type" value="Genomic_DNA"/>
</dbReference>